<evidence type="ECO:0000313" key="2">
    <source>
        <dbReference type="Proteomes" id="UP001057402"/>
    </source>
</evidence>
<name>A0ACB9P0U3_9MYRT</name>
<reference evidence="2" key="1">
    <citation type="journal article" date="2023" name="Front. Plant Sci.">
        <title>Chromosomal-level genome assembly of Melastoma candidum provides insights into trichome evolution.</title>
        <authorList>
            <person name="Zhong Y."/>
            <person name="Wu W."/>
            <person name="Sun C."/>
            <person name="Zou P."/>
            <person name="Liu Y."/>
            <person name="Dai S."/>
            <person name="Zhou R."/>
        </authorList>
    </citation>
    <scope>NUCLEOTIDE SEQUENCE [LARGE SCALE GENOMIC DNA]</scope>
</reference>
<comment type="caution">
    <text evidence="1">The sequence shown here is derived from an EMBL/GenBank/DDBJ whole genome shotgun (WGS) entry which is preliminary data.</text>
</comment>
<protein>
    <submittedName>
        <fullName evidence="1">Uncharacterized protein</fullName>
    </submittedName>
</protein>
<sequence>MASERLRDDLGIPEDLINVACSFSIKAHGNPNEPFLLDKSWSGVALIAFPGSWSLGDWYSVTDPARTAFGESQVDLEMFPCLRSIGNDEVAKVKPCLPGSVLVHQGEVNSPRRGGEGLEGGEAGDFRWTFVWGSDRDICDDLVL</sequence>
<evidence type="ECO:0000313" key="1">
    <source>
        <dbReference type="EMBL" id="KAI4341419.1"/>
    </source>
</evidence>
<gene>
    <name evidence="1" type="ORF">MLD38_026146</name>
</gene>
<dbReference type="EMBL" id="CM042886">
    <property type="protein sequence ID" value="KAI4341419.1"/>
    <property type="molecule type" value="Genomic_DNA"/>
</dbReference>
<dbReference type="Proteomes" id="UP001057402">
    <property type="component" value="Chromosome 7"/>
</dbReference>
<accession>A0ACB9P0U3</accession>
<keyword evidence="2" id="KW-1185">Reference proteome</keyword>
<proteinExistence type="predicted"/>
<organism evidence="1 2">
    <name type="scientific">Melastoma candidum</name>
    <dbReference type="NCBI Taxonomy" id="119954"/>
    <lineage>
        <taxon>Eukaryota</taxon>
        <taxon>Viridiplantae</taxon>
        <taxon>Streptophyta</taxon>
        <taxon>Embryophyta</taxon>
        <taxon>Tracheophyta</taxon>
        <taxon>Spermatophyta</taxon>
        <taxon>Magnoliopsida</taxon>
        <taxon>eudicotyledons</taxon>
        <taxon>Gunneridae</taxon>
        <taxon>Pentapetalae</taxon>
        <taxon>rosids</taxon>
        <taxon>malvids</taxon>
        <taxon>Myrtales</taxon>
        <taxon>Melastomataceae</taxon>
        <taxon>Melastomatoideae</taxon>
        <taxon>Melastomateae</taxon>
        <taxon>Melastoma</taxon>
    </lineage>
</organism>